<sequence>MSALQSDRAVLSALVRSPLGTSDAVELAALVRDTVASGVEREVLVLRLSALPAGMRRGHHRRLLEAAWAPLRSSTRSRCFDLPNGDVCAVEVPPAHLLAQIRDLLLGALDGASSADGGAPEGAARIVRHLRLPAEAAVLIAVVEQALGLAASSEVRPAQAAPALGFTAEALCGAEKALAMADLSPMLRAFWACRLDPGGGAPQPLWEERRIDVASVCGAILPSHDPDSAPWLRRKLLKAIDRRILAGLARPDALRDLHASLLPLGTGAVNSAEFQKFDALLPAMLRGRIAIAFTAEEVLCDPDAFLVARERLRAGQYRVALEVEAAATLALVPPEAAGFDLVRLAWGEGLPALGTAEARALADALPHAADRMLLAEVDRPAAIAWGWEMGFRIFSGRLMERRRLAA</sequence>
<dbReference type="Proteomes" id="UP001196068">
    <property type="component" value="Unassembled WGS sequence"/>
</dbReference>
<protein>
    <recommendedName>
        <fullName evidence="3">EAL domain-containing protein</fullName>
    </recommendedName>
</protein>
<evidence type="ECO:0000313" key="2">
    <source>
        <dbReference type="Proteomes" id="UP001196068"/>
    </source>
</evidence>
<reference evidence="1" key="1">
    <citation type="submission" date="2020-01" db="EMBL/GenBank/DDBJ databases">
        <authorList>
            <person name="Rat A."/>
        </authorList>
    </citation>
    <scope>NUCLEOTIDE SEQUENCE</scope>
    <source>
        <strain evidence="1">LMG 28251</strain>
    </source>
</reference>
<name>A0AAF1K690_9PROT</name>
<comment type="caution">
    <text evidence="1">The sequence shown here is derived from an EMBL/GenBank/DDBJ whole genome shotgun (WGS) entry which is preliminary data.</text>
</comment>
<dbReference type="EMBL" id="JAAEDH010000025">
    <property type="protein sequence ID" value="MBR0657039.1"/>
    <property type="molecule type" value="Genomic_DNA"/>
</dbReference>
<dbReference type="AlphaFoldDB" id="A0AAF1K690"/>
<evidence type="ECO:0000313" key="1">
    <source>
        <dbReference type="EMBL" id="MBR0657039.1"/>
    </source>
</evidence>
<dbReference type="RefSeq" id="WP_211875906.1">
    <property type="nucleotide sequence ID" value="NZ_JAAEDH010000025.1"/>
</dbReference>
<reference evidence="1" key="2">
    <citation type="journal article" date="2021" name="Syst. Appl. Microbiol.">
        <title>Roseomonas hellenica sp. nov., isolated from roots of wild-growing Alkanna tinctoria.</title>
        <authorList>
            <person name="Rat A."/>
            <person name="Naranjo H.D."/>
            <person name="Lebbe L."/>
            <person name="Cnockaert M."/>
            <person name="Krigas N."/>
            <person name="Grigoriadou K."/>
            <person name="Maloupa E."/>
            <person name="Willems A."/>
        </authorList>
    </citation>
    <scope>NUCLEOTIDE SEQUENCE</scope>
    <source>
        <strain evidence="1">LMG 28251</strain>
    </source>
</reference>
<organism evidence="1 2">
    <name type="scientific">Plastoroseomonas arctica</name>
    <dbReference type="NCBI Taxonomy" id="1509237"/>
    <lineage>
        <taxon>Bacteria</taxon>
        <taxon>Pseudomonadati</taxon>
        <taxon>Pseudomonadota</taxon>
        <taxon>Alphaproteobacteria</taxon>
        <taxon>Acetobacterales</taxon>
        <taxon>Acetobacteraceae</taxon>
        <taxon>Plastoroseomonas</taxon>
    </lineage>
</organism>
<proteinExistence type="predicted"/>
<accession>A0AAF1K690</accession>
<evidence type="ECO:0008006" key="3">
    <source>
        <dbReference type="Google" id="ProtNLM"/>
    </source>
</evidence>
<keyword evidence="2" id="KW-1185">Reference proteome</keyword>
<gene>
    <name evidence="1" type="ORF">GXW79_18325</name>
</gene>